<accession>A0ABN7V7N7</accession>
<comment type="caution">
    <text evidence="1">The sequence shown here is derived from an EMBL/GenBank/DDBJ whole genome shotgun (WGS) entry which is preliminary data.</text>
</comment>
<reference evidence="1 2" key="1">
    <citation type="submission" date="2021-06" db="EMBL/GenBank/DDBJ databases">
        <authorList>
            <person name="Kallberg Y."/>
            <person name="Tangrot J."/>
            <person name="Rosling A."/>
        </authorList>
    </citation>
    <scope>NUCLEOTIDE SEQUENCE [LARGE SCALE GENOMIC DNA]</scope>
    <source>
        <strain evidence="1 2">120-4 pot B 10/14</strain>
    </source>
</reference>
<gene>
    <name evidence="1" type="ORF">GMARGA_LOCUS15072</name>
</gene>
<sequence>MKIEFKSYLNLQNEADRNIKVIRQDRTKTTLPELVQQKKVNKLEDIQMDKELVKIEQESINLDRKTTYKEKEKKKATSIKIPKRSYSNIVSSNRMSKERSNKTEWYNKVLKLRASRRKNKFNLEK</sequence>
<evidence type="ECO:0000313" key="1">
    <source>
        <dbReference type="EMBL" id="CAG8738017.1"/>
    </source>
</evidence>
<proteinExistence type="predicted"/>
<evidence type="ECO:0000313" key="2">
    <source>
        <dbReference type="Proteomes" id="UP000789901"/>
    </source>
</evidence>
<dbReference type="Proteomes" id="UP000789901">
    <property type="component" value="Unassembled WGS sequence"/>
</dbReference>
<keyword evidence="2" id="KW-1185">Reference proteome</keyword>
<protein>
    <submittedName>
        <fullName evidence="1">40756_t:CDS:1</fullName>
    </submittedName>
</protein>
<organism evidence="1 2">
    <name type="scientific">Gigaspora margarita</name>
    <dbReference type="NCBI Taxonomy" id="4874"/>
    <lineage>
        <taxon>Eukaryota</taxon>
        <taxon>Fungi</taxon>
        <taxon>Fungi incertae sedis</taxon>
        <taxon>Mucoromycota</taxon>
        <taxon>Glomeromycotina</taxon>
        <taxon>Glomeromycetes</taxon>
        <taxon>Diversisporales</taxon>
        <taxon>Gigasporaceae</taxon>
        <taxon>Gigaspora</taxon>
    </lineage>
</organism>
<dbReference type="EMBL" id="CAJVQB010010242">
    <property type="protein sequence ID" value="CAG8738017.1"/>
    <property type="molecule type" value="Genomic_DNA"/>
</dbReference>
<name>A0ABN7V7N7_GIGMA</name>